<keyword evidence="3" id="KW-0732">Signal</keyword>
<evidence type="ECO:0000256" key="2">
    <source>
        <dbReference type="ARBA" id="ARBA00022670"/>
    </source>
</evidence>
<dbReference type="PANTHER" id="PTHR22939:SF129">
    <property type="entry name" value="SERINE PROTEASE HTRA2, MITOCHONDRIAL"/>
    <property type="match status" value="1"/>
</dbReference>
<sequence length="510" mass="55556">MKNHIVSGIIALIVSLGVIWVAPEVVPGAKTLKIEHINGTPSKGALYTLNDNNEIVPLDFTAVSEKVMDAVVHIKSTQTSNYTARGPQQYRQLPDPFRDFFGDDFFDQFFGRPDQGQRYYRFETPQQPQVRVGTGSGVIINSEGYIVTNNHVIAEANDIEVTLHDNRTYKATVVGTDPSTDLALIQIKEKGLPSLPLVNSDDVKVGEWVLAVGNPFNLNSTVTAGIVSAKSRNINILRDQYAIESFIQTDAAINPGNSGGALVNLQGGLVGINTAIASPTGAYAGYGFAVPSNIVNKVVEDLLKYGVVQRGYLGVTIRGIDGNLVKEKDLEVTKGVYVDSVAENSAALAAGIESGDVILEVDGVEVSTAPELQEMIARHRPGDKVKLKIDRNGKKMDVKVELKNREGETKFLAKNRKEVFNVLGAEFEDIDKDLARKLDIDGGVEVKKLYAGKLMKHTEMREGFIITKVDGRVIKDTEELAKALENKKGGVLVEGIYEDIPGTYYYAFGL</sequence>
<evidence type="ECO:0000313" key="9">
    <source>
        <dbReference type="Proteomes" id="UP000798808"/>
    </source>
</evidence>
<dbReference type="SUPFAM" id="SSF50156">
    <property type="entry name" value="PDZ domain-like"/>
    <property type="match status" value="1"/>
</dbReference>
<feature type="domain" description="PDZ" evidence="7">
    <location>
        <begin position="302"/>
        <end position="393"/>
    </location>
</feature>
<dbReference type="Gene3D" id="2.30.42.10">
    <property type="match status" value="2"/>
</dbReference>
<dbReference type="RefSeq" id="WP_155174098.1">
    <property type="nucleotide sequence ID" value="NZ_BAAAFL010000012.1"/>
</dbReference>
<keyword evidence="4" id="KW-0677">Repeat</keyword>
<dbReference type="NCBIfam" id="TIGR02037">
    <property type="entry name" value="degP_htrA_DO"/>
    <property type="match status" value="1"/>
</dbReference>
<dbReference type="InterPro" id="IPR009003">
    <property type="entry name" value="Peptidase_S1_PA"/>
</dbReference>
<dbReference type="Gene3D" id="2.40.10.120">
    <property type="match status" value="1"/>
</dbReference>
<protein>
    <submittedName>
        <fullName evidence="8">Do family serine endopeptidase</fullName>
    </submittedName>
</protein>
<dbReference type="Pfam" id="PF13180">
    <property type="entry name" value="PDZ_2"/>
    <property type="match status" value="1"/>
</dbReference>
<dbReference type="PANTHER" id="PTHR22939">
    <property type="entry name" value="SERINE PROTEASE FAMILY S1C HTRA-RELATED"/>
    <property type="match status" value="1"/>
</dbReference>
<keyword evidence="2" id="KW-0645">Protease</keyword>
<proteinExistence type="inferred from homology"/>
<dbReference type="SMART" id="SM00228">
    <property type="entry name" value="PDZ"/>
    <property type="match status" value="1"/>
</dbReference>
<evidence type="ECO:0000256" key="4">
    <source>
        <dbReference type="ARBA" id="ARBA00022737"/>
    </source>
</evidence>
<accession>A0ABW9RSR5</accession>
<gene>
    <name evidence="8" type="ORF">E1163_19195</name>
</gene>
<dbReference type="PRINTS" id="PR00834">
    <property type="entry name" value="PROTEASES2C"/>
</dbReference>
<organism evidence="8 9">
    <name type="scientific">Fulvivirga kasyanovii</name>
    <dbReference type="NCBI Taxonomy" id="396812"/>
    <lineage>
        <taxon>Bacteria</taxon>
        <taxon>Pseudomonadati</taxon>
        <taxon>Bacteroidota</taxon>
        <taxon>Cytophagia</taxon>
        <taxon>Cytophagales</taxon>
        <taxon>Fulvivirgaceae</taxon>
        <taxon>Fulvivirga</taxon>
    </lineage>
</organism>
<evidence type="ECO:0000256" key="6">
    <source>
        <dbReference type="ARBA" id="ARBA00022825"/>
    </source>
</evidence>
<comment type="caution">
    <text evidence="8">The sequence shown here is derived from an EMBL/GenBank/DDBJ whole genome shotgun (WGS) entry which is preliminary data.</text>
</comment>
<evidence type="ECO:0000259" key="7">
    <source>
        <dbReference type="PROSITE" id="PS50106"/>
    </source>
</evidence>
<dbReference type="PROSITE" id="PS50106">
    <property type="entry name" value="PDZ"/>
    <property type="match status" value="1"/>
</dbReference>
<dbReference type="Pfam" id="PF13365">
    <property type="entry name" value="Trypsin_2"/>
    <property type="match status" value="1"/>
</dbReference>
<dbReference type="InterPro" id="IPR036034">
    <property type="entry name" value="PDZ_sf"/>
</dbReference>
<dbReference type="InterPro" id="IPR011782">
    <property type="entry name" value="Pept_S1C_Do"/>
</dbReference>
<dbReference type="EMBL" id="SMLW01000612">
    <property type="protein sequence ID" value="MTI27091.1"/>
    <property type="molecule type" value="Genomic_DNA"/>
</dbReference>
<reference evidence="8 9" key="1">
    <citation type="submission" date="2019-02" db="EMBL/GenBank/DDBJ databases">
        <authorList>
            <person name="Goldberg S.R."/>
            <person name="Haltli B.A."/>
            <person name="Correa H."/>
            <person name="Russell K.G."/>
        </authorList>
    </citation>
    <scope>NUCLEOTIDE SEQUENCE [LARGE SCALE GENOMIC DNA]</scope>
    <source>
        <strain evidence="8 9">JCM 16186</strain>
    </source>
</reference>
<comment type="similarity">
    <text evidence="1">Belongs to the peptidase S1C family.</text>
</comment>
<keyword evidence="6" id="KW-0720">Serine protease</keyword>
<evidence type="ECO:0000256" key="1">
    <source>
        <dbReference type="ARBA" id="ARBA00010541"/>
    </source>
</evidence>
<dbReference type="SUPFAM" id="SSF50494">
    <property type="entry name" value="Trypsin-like serine proteases"/>
    <property type="match status" value="1"/>
</dbReference>
<dbReference type="InterPro" id="IPR001478">
    <property type="entry name" value="PDZ"/>
</dbReference>
<evidence type="ECO:0000256" key="5">
    <source>
        <dbReference type="ARBA" id="ARBA00022801"/>
    </source>
</evidence>
<evidence type="ECO:0000256" key="3">
    <source>
        <dbReference type="ARBA" id="ARBA00022729"/>
    </source>
</evidence>
<keyword evidence="9" id="KW-1185">Reference proteome</keyword>
<dbReference type="InterPro" id="IPR001940">
    <property type="entry name" value="Peptidase_S1C"/>
</dbReference>
<name>A0ABW9RSR5_9BACT</name>
<dbReference type="Proteomes" id="UP000798808">
    <property type="component" value="Unassembled WGS sequence"/>
</dbReference>
<keyword evidence="5" id="KW-0378">Hydrolase</keyword>
<evidence type="ECO:0000313" key="8">
    <source>
        <dbReference type="EMBL" id="MTI27091.1"/>
    </source>
</evidence>